<protein>
    <submittedName>
        <fullName evidence="4">EAL domain-containing protein</fullName>
    </submittedName>
</protein>
<dbReference type="Gene3D" id="3.20.20.450">
    <property type="entry name" value="EAL domain"/>
    <property type="match status" value="1"/>
</dbReference>
<dbReference type="SMART" id="SM00267">
    <property type="entry name" value="GGDEF"/>
    <property type="match status" value="1"/>
</dbReference>
<comment type="caution">
    <text evidence="4">The sequence shown here is derived from an EMBL/GenBank/DDBJ whole genome shotgun (WGS) entry which is preliminary data.</text>
</comment>
<keyword evidence="1" id="KW-1133">Transmembrane helix</keyword>
<dbReference type="NCBIfam" id="TIGR00254">
    <property type="entry name" value="GGDEF"/>
    <property type="match status" value="1"/>
</dbReference>
<feature type="domain" description="GGDEF" evidence="3">
    <location>
        <begin position="274"/>
        <end position="407"/>
    </location>
</feature>
<evidence type="ECO:0000259" key="3">
    <source>
        <dbReference type="PROSITE" id="PS50887"/>
    </source>
</evidence>
<keyword evidence="1" id="KW-0472">Membrane</keyword>
<feature type="transmembrane region" description="Helical" evidence="1">
    <location>
        <begin position="20"/>
        <end position="40"/>
    </location>
</feature>
<dbReference type="CDD" id="cd01949">
    <property type="entry name" value="GGDEF"/>
    <property type="match status" value="1"/>
</dbReference>
<organism evidence="4 5">
    <name type="scientific">Aquamicrobium zhengzhouense</name>
    <dbReference type="NCBI Taxonomy" id="2781738"/>
    <lineage>
        <taxon>Bacteria</taxon>
        <taxon>Pseudomonadati</taxon>
        <taxon>Pseudomonadota</taxon>
        <taxon>Alphaproteobacteria</taxon>
        <taxon>Hyphomicrobiales</taxon>
        <taxon>Phyllobacteriaceae</taxon>
        <taxon>Aquamicrobium</taxon>
    </lineage>
</organism>
<dbReference type="PROSITE" id="PS50883">
    <property type="entry name" value="EAL"/>
    <property type="match status" value="1"/>
</dbReference>
<dbReference type="InterPro" id="IPR052155">
    <property type="entry name" value="Biofilm_reg_signaling"/>
</dbReference>
<dbReference type="InterPro" id="IPR043128">
    <property type="entry name" value="Rev_trsase/Diguanyl_cyclase"/>
</dbReference>
<accession>A0ABS0SCX8</accession>
<evidence type="ECO:0000313" key="4">
    <source>
        <dbReference type="EMBL" id="MBI1621155.1"/>
    </source>
</evidence>
<dbReference type="SUPFAM" id="SSF55073">
    <property type="entry name" value="Nucleotide cyclase"/>
    <property type="match status" value="1"/>
</dbReference>
<dbReference type="Proteomes" id="UP000601789">
    <property type="component" value="Unassembled WGS sequence"/>
</dbReference>
<dbReference type="EMBL" id="JADGMQ010000006">
    <property type="protein sequence ID" value="MBI1621155.1"/>
    <property type="molecule type" value="Genomic_DNA"/>
</dbReference>
<dbReference type="InterPro" id="IPR029787">
    <property type="entry name" value="Nucleotide_cyclase"/>
</dbReference>
<dbReference type="PROSITE" id="PS50887">
    <property type="entry name" value="GGDEF"/>
    <property type="match status" value="1"/>
</dbReference>
<keyword evidence="1" id="KW-0812">Transmembrane</keyword>
<dbReference type="SUPFAM" id="SSF141868">
    <property type="entry name" value="EAL domain-like"/>
    <property type="match status" value="1"/>
</dbReference>
<dbReference type="PANTHER" id="PTHR44757:SF2">
    <property type="entry name" value="BIOFILM ARCHITECTURE MAINTENANCE PROTEIN MBAA"/>
    <property type="match status" value="1"/>
</dbReference>
<dbReference type="Pfam" id="PF00563">
    <property type="entry name" value="EAL"/>
    <property type="match status" value="1"/>
</dbReference>
<evidence type="ECO:0000313" key="5">
    <source>
        <dbReference type="Proteomes" id="UP000601789"/>
    </source>
</evidence>
<evidence type="ECO:0000259" key="2">
    <source>
        <dbReference type="PROSITE" id="PS50883"/>
    </source>
</evidence>
<dbReference type="Pfam" id="PF00990">
    <property type="entry name" value="GGDEF"/>
    <property type="match status" value="1"/>
</dbReference>
<keyword evidence="5" id="KW-1185">Reference proteome</keyword>
<dbReference type="CDD" id="cd01948">
    <property type="entry name" value="EAL"/>
    <property type="match status" value="1"/>
</dbReference>
<dbReference type="Gene3D" id="3.30.70.270">
    <property type="match status" value="1"/>
</dbReference>
<evidence type="ECO:0000256" key="1">
    <source>
        <dbReference type="SAM" id="Phobius"/>
    </source>
</evidence>
<feature type="domain" description="EAL" evidence="2">
    <location>
        <begin position="416"/>
        <end position="671"/>
    </location>
</feature>
<feature type="transmembrane region" description="Helical" evidence="1">
    <location>
        <begin position="202"/>
        <end position="219"/>
    </location>
</feature>
<proteinExistence type="predicted"/>
<dbReference type="SMART" id="SM00052">
    <property type="entry name" value="EAL"/>
    <property type="match status" value="1"/>
</dbReference>
<gene>
    <name evidence="4" type="ORF">IOD40_10825</name>
</gene>
<dbReference type="PANTHER" id="PTHR44757">
    <property type="entry name" value="DIGUANYLATE CYCLASE DGCP"/>
    <property type="match status" value="1"/>
</dbReference>
<name>A0ABS0SCX8_9HYPH</name>
<dbReference type="InterPro" id="IPR035919">
    <property type="entry name" value="EAL_sf"/>
</dbReference>
<dbReference type="RefSeq" id="WP_198476557.1">
    <property type="nucleotide sequence ID" value="NZ_JADGMQ010000006.1"/>
</dbReference>
<dbReference type="InterPro" id="IPR000160">
    <property type="entry name" value="GGDEF_dom"/>
</dbReference>
<sequence length="683" mass="74859">MAGKRRERIGSDQLITSIKAAYWLALIIIVTMAMATYLMLQGMMADHRRQAEVIALVGTQKALSQRIVFLANSASLREPQRAGPVVGLLREATTQFDRNNGWLLKWLETNKSRAIEDIFYNRPHFLEFFSVNLVSNSQRFIASLETMMGLRTGPSIYHGGIERAQLDEAGASATLNGFEALLSELELQSQAGLDRMLAMHRYLFLATLGVVCLIALFIFKPMTELIRKRTSELVAARNAMAYIAVHDGLTGLHNRSFMREKLVSLIDDTLKGGRTLAVVQIDLDRFKQVNDTLGHSAGDFVLATTASRLKARCRPQDLCARLGGDEFLIALPDAGSAEDIERQVGRILEGVNQPIIFDGSTILCRASAGVAICPAHGASSADLVVHADLALYAAKKNDGASVEFFSDELRRELEHRRALEVDLADAVAQDAFEVYFQPQVSLSTGRTTGVEALVRWQHPKRGRVSPGEFIPVAEKAGLMPSLGRIVMSKAIFQAAAWHRDGVEFGRIAINVSGAELRQAGFTKFLFSTLEAAGLPANRVALEIVESVILDDDKTGLGAKLREIRMAGVRLELDDFGTGYASLTHVDPKEIDCLKIDRRFVQKIDVDADHAKIVRALTDLARSLGISVVAEGAETQAELSALLSLGCDEVQGFAISFPMPAAEATEWLQLRLKRKGGKKRHLLG</sequence>
<reference evidence="4 5" key="1">
    <citation type="submission" date="2020-10" db="EMBL/GenBank/DDBJ databases">
        <title>Aquamicrobium zhengzhouensis sp. nov., a exopolysaccharide producing bacterium isolated from farmland soil.</title>
        <authorList>
            <person name="Wang X."/>
        </authorList>
    </citation>
    <scope>NUCLEOTIDE SEQUENCE [LARGE SCALE GENOMIC DNA]</scope>
    <source>
        <strain evidence="5">cd-1</strain>
    </source>
</reference>
<dbReference type="InterPro" id="IPR001633">
    <property type="entry name" value="EAL_dom"/>
</dbReference>